<evidence type="ECO:0000256" key="4">
    <source>
        <dbReference type="ARBA" id="ARBA00022824"/>
    </source>
</evidence>
<organism evidence="14 15">
    <name type="scientific">[Candida] anglica</name>
    <dbReference type="NCBI Taxonomy" id="148631"/>
    <lineage>
        <taxon>Eukaryota</taxon>
        <taxon>Fungi</taxon>
        <taxon>Dikarya</taxon>
        <taxon>Ascomycota</taxon>
        <taxon>Saccharomycotina</taxon>
        <taxon>Pichiomycetes</taxon>
        <taxon>Debaryomycetaceae</taxon>
        <taxon>Kurtzmaniella</taxon>
    </lineage>
</organism>
<dbReference type="Pfam" id="PF01529">
    <property type="entry name" value="DHHC"/>
    <property type="match status" value="1"/>
</dbReference>
<dbReference type="EC" id="2.3.1.225" evidence="11"/>
<feature type="active site" description="S-palmitoyl cysteine intermediate" evidence="11">
    <location>
        <position position="107"/>
    </location>
</feature>
<evidence type="ECO:0000256" key="7">
    <source>
        <dbReference type="ARBA" id="ARBA00023139"/>
    </source>
</evidence>
<evidence type="ECO:0000313" key="14">
    <source>
        <dbReference type="EMBL" id="CAK7921063.1"/>
    </source>
</evidence>
<evidence type="ECO:0000256" key="8">
    <source>
        <dbReference type="ARBA" id="ARBA00023288"/>
    </source>
</evidence>
<evidence type="ECO:0000256" key="12">
    <source>
        <dbReference type="RuleBase" id="RU079119"/>
    </source>
</evidence>
<comment type="similarity">
    <text evidence="11">Belongs to the DHHC palmitoyltransferase family. PFA4 subfamily.</text>
</comment>
<dbReference type="Proteomes" id="UP001497600">
    <property type="component" value="Chromosome H"/>
</dbReference>
<evidence type="ECO:0000259" key="13">
    <source>
        <dbReference type="Pfam" id="PF01529"/>
    </source>
</evidence>
<feature type="domain" description="Palmitoyltransferase DHHC" evidence="13">
    <location>
        <begin position="76"/>
        <end position="204"/>
    </location>
</feature>
<evidence type="ECO:0000256" key="10">
    <source>
        <dbReference type="ARBA" id="ARBA00048048"/>
    </source>
</evidence>
<comment type="subcellular location">
    <subcellularLocation>
        <location evidence="11">Endoplasmic reticulum membrane</location>
        <topology evidence="11">Multi-pass membrane protein</topology>
    </subcellularLocation>
    <subcellularLocation>
        <location evidence="1">Membrane</location>
        <topology evidence="1">Multi-pass membrane protein</topology>
    </subcellularLocation>
</comment>
<accession>A0ABP0EK81</accession>
<proteinExistence type="inferred from homology"/>
<keyword evidence="15" id="KW-1185">Reference proteome</keyword>
<keyword evidence="5 11" id="KW-1133">Transmembrane helix</keyword>
<dbReference type="EMBL" id="OZ004260">
    <property type="protein sequence ID" value="CAK7921063.1"/>
    <property type="molecule type" value="Genomic_DNA"/>
</dbReference>
<comment type="catalytic activity">
    <reaction evidence="10 11 12">
        <text>L-cysteinyl-[protein] + hexadecanoyl-CoA = S-hexadecanoyl-L-cysteinyl-[protein] + CoA</text>
        <dbReference type="Rhea" id="RHEA:36683"/>
        <dbReference type="Rhea" id="RHEA-COMP:10131"/>
        <dbReference type="Rhea" id="RHEA-COMP:11032"/>
        <dbReference type="ChEBI" id="CHEBI:29950"/>
        <dbReference type="ChEBI" id="CHEBI:57287"/>
        <dbReference type="ChEBI" id="CHEBI:57379"/>
        <dbReference type="ChEBI" id="CHEBI:74151"/>
        <dbReference type="EC" id="2.3.1.225"/>
    </reaction>
</comment>
<feature type="transmembrane region" description="Helical" evidence="11 12">
    <location>
        <begin position="40"/>
        <end position="59"/>
    </location>
</feature>
<dbReference type="InterPro" id="IPR001594">
    <property type="entry name" value="Palmitoyltrfase_DHHC"/>
</dbReference>
<keyword evidence="9 11" id="KW-0012">Acyltransferase</keyword>
<feature type="transmembrane region" description="Helical" evidence="11 12">
    <location>
        <begin position="161"/>
        <end position="185"/>
    </location>
</feature>
<protein>
    <recommendedName>
        <fullName evidence="11">Palmitoyltransferase PFA4</fullName>
        <ecNumber evidence="11">2.3.1.225</ecNumber>
    </recommendedName>
    <alternativeName>
        <fullName evidence="11">Protein S-acyltransferase</fullName>
        <shortName evidence="11">PAT</shortName>
    </alternativeName>
    <alternativeName>
        <fullName evidence="11">Protein fatty acyltransferase 4</fullName>
    </alternativeName>
</protein>
<feature type="transmembrane region" description="Helical" evidence="11 12">
    <location>
        <begin position="122"/>
        <end position="140"/>
    </location>
</feature>
<keyword evidence="2 11" id="KW-0808">Transferase</keyword>
<keyword evidence="8 11" id="KW-0449">Lipoprotein</keyword>
<reference evidence="14 15" key="1">
    <citation type="submission" date="2024-01" db="EMBL/GenBank/DDBJ databases">
        <authorList>
            <consortium name="Genoscope - CEA"/>
            <person name="William W."/>
        </authorList>
    </citation>
    <scope>NUCLEOTIDE SEQUENCE [LARGE SCALE GENOMIC DNA]</scope>
    <source>
        <strain evidence="14 15">29B2s-10</strain>
    </source>
</reference>
<evidence type="ECO:0000256" key="11">
    <source>
        <dbReference type="HAMAP-Rule" id="MF_03199"/>
    </source>
</evidence>
<evidence type="ECO:0000256" key="3">
    <source>
        <dbReference type="ARBA" id="ARBA00022692"/>
    </source>
</evidence>
<gene>
    <name evidence="11 14" type="primary">PFA4</name>
    <name evidence="14" type="ORF">CAAN4_H09714</name>
</gene>
<keyword evidence="3 11" id="KW-0812">Transmembrane</keyword>
<keyword evidence="6 11" id="KW-0472">Membrane</keyword>
<comment type="function">
    <text evidence="11">Mediates the reversible addition of palmitate to target proteins, thereby regulating their membrane association and biological function.</text>
</comment>
<keyword evidence="4 11" id="KW-0256">Endoplasmic reticulum</keyword>
<dbReference type="PANTHER" id="PTHR12246">
    <property type="entry name" value="PALMITOYLTRANSFERASE ZDHHC16"/>
    <property type="match status" value="1"/>
</dbReference>
<sequence>MRSFKWPWLGVLIPCTLIAILGYGSHYFVFRNHMSPERQIVFQVCLTLLWISYYLAIVIDPGSPPKNFEPQQGEWRRWCKKCENYKPERTHHCKTCKKCVLKMDHHCPWTYNCVGHGNLPHFMRFLFWVIFCTSFVFIELSKRALQYYRDSNLPSYLISKIEMVAVITLLPLDFFVLITISILFIRCIINMVFRGMTQIEVWEKERIESQLKSGRIWAQIKKNYRILHGKDMPRLISWSKHSRYYEEEGMEAVTESEDMQVLENEHEDEPWKDFTIDDLVFPYDLGMWINATDACGTPLVWLVPFGSPKIEGFHFNKNEFVEDDQLGLPWPPDGGHQENIPIEDEEIDGEGTQLEDLGLAEYKRRLFRDPRVNLSRNEWMNDLGETLDDFGVDLEAEDAENDQLIAK</sequence>
<dbReference type="InterPro" id="IPR033682">
    <property type="entry name" value="PFA4"/>
</dbReference>
<evidence type="ECO:0000256" key="5">
    <source>
        <dbReference type="ARBA" id="ARBA00022989"/>
    </source>
</evidence>
<dbReference type="InterPro" id="IPR039859">
    <property type="entry name" value="PFA4/ZDH16/20/ERF2-like"/>
</dbReference>
<dbReference type="HAMAP" id="MF_03199">
    <property type="entry name" value="DHHC_PAT_PFA4"/>
    <property type="match status" value="1"/>
</dbReference>
<keyword evidence="7 11" id="KW-0564">Palmitate</keyword>
<evidence type="ECO:0000313" key="15">
    <source>
        <dbReference type="Proteomes" id="UP001497600"/>
    </source>
</evidence>
<evidence type="ECO:0000256" key="2">
    <source>
        <dbReference type="ARBA" id="ARBA00022679"/>
    </source>
</evidence>
<evidence type="ECO:0000256" key="1">
    <source>
        <dbReference type="ARBA" id="ARBA00004141"/>
    </source>
</evidence>
<name>A0ABP0EK81_9ASCO</name>
<feature type="transmembrane region" description="Helical" evidence="11 12">
    <location>
        <begin position="6"/>
        <end position="28"/>
    </location>
</feature>
<dbReference type="PROSITE" id="PS50216">
    <property type="entry name" value="DHHC"/>
    <property type="match status" value="1"/>
</dbReference>
<comment type="domain">
    <text evidence="11 12">The DHHC domain is required for palmitoyltransferase activity.</text>
</comment>
<evidence type="ECO:0000256" key="6">
    <source>
        <dbReference type="ARBA" id="ARBA00023136"/>
    </source>
</evidence>
<evidence type="ECO:0000256" key="9">
    <source>
        <dbReference type="ARBA" id="ARBA00023315"/>
    </source>
</evidence>